<protein>
    <recommendedName>
        <fullName evidence="2">MADF domain-containing protein</fullName>
    </recommendedName>
</protein>
<accession>A0A4C2A291</accession>
<keyword evidence="4" id="KW-1185">Reference proteome</keyword>
<dbReference type="OrthoDB" id="6616165at2759"/>
<dbReference type="EMBL" id="BGZK01002337">
    <property type="protein sequence ID" value="GBP93095.1"/>
    <property type="molecule type" value="Genomic_DNA"/>
</dbReference>
<reference evidence="3 4" key="1">
    <citation type="journal article" date="2019" name="Commun. Biol.">
        <title>The bagworm genome reveals a unique fibroin gene that provides high tensile strength.</title>
        <authorList>
            <person name="Kono N."/>
            <person name="Nakamura H."/>
            <person name="Ohtoshi R."/>
            <person name="Tomita M."/>
            <person name="Numata K."/>
            <person name="Arakawa K."/>
        </authorList>
    </citation>
    <scope>NUCLEOTIDE SEQUENCE [LARGE SCALE GENOMIC DNA]</scope>
</reference>
<comment type="caution">
    <text evidence="3">The sequence shown here is derived from an EMBL/GenBank/DDBJ whole genome shotgun (WGS) entry which is preliminary data.</text>
</comment>
<name>A0A4C2A291_EUMVA</name>
<gene>
    <name evidence="3" type="ORF">EVAR_97000_1</name>
</gene>
<dbReference type="AlphaFoldDB" id="A0A4C2A291"/>
<evidence type="ECO:0000313" key="3">
    <source>
        <dbReference type="EMBL" id="GBP93095.1"/>
    </source>
</evidence>
<feature type="region of interest" description="Disordered" evidence="1">
    <location>
        <begin position="94"/>
        <end position="121"/>
    </location>
</feature>
<feature type="domain" description="MADF" evidence="2">
    <location>
        <begin position="36"/>
        <end position="79"/>
    </location>
</feature>
<dbReference type="InterPro" id="IPR006578">
    <property type="entry name" value="MADF-dom"/>
</dbReference>
<sequence>MLQSTPGDLIGIFKMSCEESSSSSSSSTPAKRVEERQSKSLQNKWKKIRTSYSREVKRRAGIKSGSAASYVYFEQLHFLRPTVVINETQNSMDETRTAETNANSGSTQGERPVCKKKKTSDDDNLVQVLRESIVMREERERQQESDSDRLYFHF</sequence>
<dbReference type="Pfam" id="PF10545">
    <property type="entry name" value="MADF_DNA_bdg"/>
    <property type="match status" value="1"/>
</dbReference>
<organism evidence="3 4">
    <name type="scientific">Eumeta variegata</name>
    <name type="common">Bagworm moth</name>
    <name type="synonym">Eumeta japonica</name>
    <dbReference type="NCBI Taxonomy" id="151549"/>
    <lineage>
        <taxon>Eukaryota</taxon>
        <taxon>Metazoa</taxon>
        <taxon>Ecdysozoa</taxon>
        <taxon>Arthropoda</taxon>
        <taxon>Hexapoda</taxon>
        <taxon>Insecta</taxon>
        <taxon>Pterygota</taxon>
        <taxon>Neoptera</taxon>
        <taxon>Endopterygota</taxon>
        <taxon>Lepidoptera</taxon>
        <taxon>Glossata</taxon>
        <taxon>Ditrysia</taxon>
        <taxon>Tineoidea</taxon>
        <taxon>Psychidae</taxon>
        <taxon>Oiketicinae</taxon>
        <taxon>Eumeta</taxon>
    </lineage>
</organism>
<feature type="region of interest" description="Disordered" evidence="1">
    <location>
        <begin position="16"/>
        <end position="43"/>
    </location>
</feature>
<dbReference type="Proteomes" id="UP000299102">
    <property type="component" value="Unassembled WGS sequence"/>
</dbReference>
<evidence type="ECO:0000259" key="2">
    <source>
        <dbReference type="Pfam" id="PF10545"/>
    </source>
</evidence>
<evidence type="ECO:0000256" key="1">
    <source>
        <dbReference type="SAM" id="MobiDB-lite"/>
    </source>
</evidence>
<evidence type="ECO:0000313" key="4">
    <source>
        <dbReference type="Proteomes" id="UP000299102"/>
    </source>
</evidence>
<proteinExistence type="predicted"/>
<feature type="compositionally biased region" description="Polar residues" evidence="1">
    <location>
        <begin position="94"/>
        <end position="109"/>
    </location>
</feature>